<dbReference type="AlphaFoldDB" id="A0A9J5WS28"/>
<name>A0A9J5WS28_SOLCO</name>
<sequence length="91" mass="11160">MKWLWRFHGEESTLWREVIQHKYGQSSPWYSNEDPFPDLLVLCNRTDATINEHWYPQGWNLSFKRHLNDWEVEWVASFLKDIEVFPNTDTF</sequence>
<dbReference type="Proteomes" id="UP000824120">
    <property type="component" value="Chromosome 11"/>
</dbReference>
<organism evidence="1 2">
    <name type="scientific">Solanum commersonii</name>
    <name type="common">Commerson's wild potato</name>
    <name type="synonym">Commerson's nightshade</name>
    <dbReference type="NCBI Taxonomy" id="4109"/>
    <lineage>
        <taxon>Eukaryota</taxon>
        <taxon>Viridiplantae</taxon>
        <taxon>Streptophyta</taxon>
        <taxon>Embryophyta</taxon>
        <taxon>Tracheophyta</taxon>
        <taxon>Spermatophyta</taxon>
        <taxon>Magnoliopsida</taxon>
        <taxon>eudicotyledons</taxon>
        <taxon>Gunneridae</taxon>
        <taxon>Pentapetalae</taxon>
        <taxon>asterids</taxon>
        <taxon>lamiids</taxon>
        <taxon>Solanales</taxon>
        <taxon>Solanaceae</taxon>
        <taxon>Solanoideae</taxon>
        <taxon>Solaneae</taxon>
        <taxon>Solanum</taxon>
    </lineage>
</organism>
<dbReference type="EMBL" id="JACXVP010000011">
    <property type="protein sequence ID" value="KAG5578482.1"/>
    <property type="molecule type" value="Genomic_DNA"/>
</dbReference>
<dbReference type="OrthoDB" id="1210636at2759"/>
<protein>
    <submittedName>
        <fullName evidence="1">Uncharacterized protein</fullName>
    </submittedName>
</protein>
<evidence type="ECO:0000313" key="2">
    <source>
        <dbReference type="Proteomes" id="UP000824120"/>
    </source>
</evidence>
<keyword evidence="2" id="KW-1185">Reference proteome</keyword>
<reference evidence="1 2" key="1">
    <citation type="submission" date="2020-09" db="EMBL/GenBank/DDBJ databases">
        <title>De no assembly of potato wild relative species, Solanum commersonii.</title>
        <authorList>
            <person name="Cho K."/>
        </authorList>
    </citation>
    <scope>NUCLEOTIDE SEQUENCE [LARGE SCALE GENOMIC DNA]</scope>
    <source>
        <strain evidence="1">LZ3.2</strain>
        <tissue evidence="1">Leaf</tissue>
    </source>
</reference>
<accession>A0A9J5WS28</accession>
<gene>
    <name evidence="1" type="ORF">H5410_058616</name>
</gene>
<proteinExistence type="predicted"/>
<evidence type="ECO:0000313" key="1">
    <source>
        <dbReference type="EMBL" id="KAG5578482.1"/>
    </source>
</evidence>
<comment type="caution">
    <text evidence="1">The sequence shown here is derived from an EMBL/GenBank/DDBJ whole genome shotgun (WGS) entry which is preliminary data.</text>
</comment>